<protein>
    <recommendedName>
        <fullName evidence="4">DUF2946 domain-containing protein</fullName>
    </recommendedName>
</protein>
<keyword evidence="1" id="KW-0732">Signal</keyword>
<comment type="caution">
    <text evidence="2">The sequence shown here is derived from an EMBL/GenBank/DDBJ whole genome shotgun (WGS) entry which is preliminary data.</text>
</comment>
<evidence type="ECO:0000313" key="2">
    <source>
        <dbReference type="EMBL" id="MFD2276903.1"/>
    </source>
</evidence>
<feature type="chain" id="PRO_5045851599" description="DUF2946 domain-containing protein" evidence="1">
    <location>
        <begin position="22"/>
        <end position="133"/>
    </location>
</feature>
<evidence type="ECO:0000256" key="1">
    <source>
        <dbReference type="SAM" id="SignalP"/>
    </source>
</evidence>
<dbReference type="EMBL" id="JBHUJC010000034">
    <property type="protein sequence ID" value="MFD2276903.1"/>
    <property type="molecule type" value="Genomic_DNA"/>
</dbReference>
<sequence length="133" mass="14744">MRSLLAIFTLCFLASLQVASACNGHGISHLHEEHIHVEKSNDGVTDVIILVNDHHHHHDNCDCICHDSEPVKLSSLPSPRIDIETPEFVEVLQWSRLADFDARSNKAPPIATNISLPPPSAAELCSQHCRFLL</sequence>
<evidence type="ECO:0008006" key="4">
    <source>
        <dbReference type="Google" id="ProtNLM"/>
    </source>
</evidence>
<gene>
    <name evidence="2" type="ORF">ACFSQZ_10510</name>
</gene>
<accession>A0ABW5E6J6</accession>
<feature type="signal peptide" evidence="1">
    <location>
        <begin position="1"/>
        <end position="21"/>
    </location>
</feature>
<proteinExistence type="predicted"/>
<dbReference type="Proteomes" id="UP001597297">
    <property type="component" value="Unassembled WGS sequence"/>
</dbReference>
<organism evidence="2 3">
    <name type="scientific">Rubritalea spongiae</name>
    <dbReference type="NCBI Taxonomy" id="430797"/>
    <lineage>
        <taxon>Bacteria</taxon>
        <taxon>Pseudomonadati</taxon>
        <taxon>Verrucomicrobiota</taxon>
        <taxon>Verrucomicrobiia</taxon>
        <taxon>Verrucomicrobiales</taxon>
        <taxon>Rubritaleaceae</taxon>
        <taxon>Rubritalea</taxon>
    </lineage>
</organism>
<dbReference type="PROSITE" id="PS51257">
    <property type="entry name" value="PROKAR_LIPOPROTEIN"/>
    <property type="match status" value="1"/>
</dbReference>
<dbReference type="RefSeq" id="WP_377092816.1">
    <property type="nucleotide sequence ID" value="NZ_JBHSJM010000001.1"/>
</dbReference>
<name>A0ABW5E6J6_9BACT</name>
<keyword evidence="3" id="KW-1185">Reference proteome</keyword>
<evidence type="ECO:0000313" key="3">
    <source>
        <dbReference type="Proteomes" id="UP001597297"/>
    </source>
</evidence>
<reference evidence="3" key="1">
    <citation type="journal article" date="2019" name="Int. J. Syst. Evol. Microbiol.">
        <title>The Global Catalogue of Microorganisms (GCM) 10K type strain sequencing project: providing services to taxonomists for standard genome sequencing and annotation.</title>
        <authorList>
            <consortium name="The Broad Institute Genomics Platform"/>
            <consortium name="The Broad Institute Genome Sequencing Center for Infectious Disease"/>
            <person name="Wu L."/>
            <person name="Ma J."/>
        </authorList>
    </citation>
    <scope>NUCLEOTIDE SEQUENCE [LARGE SCALE GENOMIC DNA]</scope>
    <source>
        <strain evidence="3">JCM 16545</strain>
    </source>
</reference>